<evidence type="ECO:0000313" key="22">
    <source>
        <dbReference type="Proteomes" id="UP000275843"/>
    </source>
</evidence>
<keyword evidence="13" id="KW-0238">DNA-binding</keyword>
<evidence type="ECO:0000313" key="7">
    <source>
        <dbReference type="EMBL" id="AZF74075.1"/>
    </source>
</evidence>
<dbReference type="AlphaFoldDB" id="A0A0E3MI54"/>
<reference evidence="4" key="5">
    <citation type="submission" date="2018-10" db="EMBL/GenBank/DDBJ databases">
        <authorList>
            <person name="McCarthy S."/>
            <person name="Gradnigo J."/>
            <person name="Johnson T."/>
            <person name="Payne S."/>
            <person name="Lipzen A."/>
            <person name="Schackwitz W."/>
            <person name="Martin J."/>
            <person name="Moriyama E."/>
            <person name="Blum P."/>
        </authorList>
    </citation>
    <scope>NUCLEOTIDE SEQUENCE</scope>
    <source>
        <strain evidence="2">SARC-B</strain>
        <strain evidence="3">SARC-C</strain>
        <strain evidence="4">SULA</strain>
    </source>
</reference>
<evidence type="ECO:0000313" key="24">
    <source>
        <dbReference type="Proteomes" id="UP000282269"/>
    </source>
</evidence>
<dbReference type="GeneID" id="1454190"/>
<dbReference type="SMR" id="A0A0E3MI54"/>
<evidence type="ECO:0000313" key="9">
    <source>
        <dbReference type="EMBL" id="AZF79306.1"/>
    </source>
</evidence>
<dbReference type="EMBL" id="CP033241">
    <property type="protein sequence ID" value="AZF84483.1"/>
    <property type="molecule type" value="Genomic_DNA"/>
</dbReference>
<evidence type="ECO:0000313" key="15">
    <source>
        <dbReference type="Proteomes" id="UP000033085"/>
    </source>
</evidence>
<evidence type="ECO:0000313" key="14">
    <source>
        <dbReference type="Proteomes" id="UP000033057"/>
    </source>
</evidence>
<dbReference type="PATRIC" id="fig|2287.6.peg.2217"/>
<dbReference type="EMBL" id="CP033240">
    <property type="protein sequence ID" value="AZF81910.1"/>
    <property type="molecule type" value="Genomic_DNA"/>
</dbReference>
<dbReference type="Proteomes" id="UP000273443">
    <property type="component" value="Chromosome"/>
</dbReference>
<evidence type="ECO:0000313" key="10">
    <source>
        <dbReference type="EMBL" id="AZF81910.1"/>
    </source>
</evidence>
<evidence type="ECO:0000313" key="23">
    <source>
        <dbReference type="Proteomes" id="UP000278715"/>
    </source>
</evidence>
<dbReference type="EMBL" id="CP011056">
    <property type="protein sequence ID" value="AKA77048.1"/>
    <property type="molecule type" value="Genomic_DNA"/>
</dbReference>
<evidence type="ECO:0000313" key="6">
    <source>
        <dbReference type="EMBL" id="AZF71455.1"/>
    </source>
</evidence>
<dbReference type="EMBL" id="CP033238">
    <property type="protein sequence ID" value="AZF76698.1"/>
    <property type="molecule type" value="Genomic_DNA"/>
</dbReference>
<dbReference type="RefSeq" id="WP_009991583.1">
    <property type="nucleotide sequence ID" value="NZ_CP011055.2"/>
</dbReference>
<evidence type="ECO:0000313" key="17">
    <source>
        <dbReference type="Proteomes" id="UP000076770"/>
    </source>
</evidence>
<evidence type="ECO:0000313" key="25">
    <source>
        <dbReference type="Proteomes" id="UP000594632"/>
    </source>
</evidence>
<evidence type="ECO:0000313" key="2">
    <source>
        <dbReference type="EMBL" id="AKA74352.1"/>
    </source>
</evidence>
<dbReference type="KEGG" id="ssol:SULB_2161"/>
<evidence type="ECO:0000313" key="16">
    <source>
        <dbReference type="Proteomes" id="UP000033106"/>
    </source>
</evidence>
<dbReference type="SMART" id="SM00748">
    <property type="entry name" value="HEPN"/>
    <property type="match status" value="1"/>
</dbReference>
<evidence type="ECO:0000313" key="19">
    <source>
        <dbReference type="Proteomes" id="UP000269431"/>
    </source>
</evidence>
<gene>
    <name evidence="12" type="ORF">HFC64_00770</name>
    <name evidence="13" type="ORF">SSOP1_1189</name>
    <name evidence="4" type="ORF">SULA_2160</name>
    <name evidence="2" type="ORF">SULB_2161</name>
    <name evidence="3" type="ORF">SULC_2159</name>
    <name evidence="5" type="ORF">SULG_10900</name>
    <name evidence="6" type="ORF">SULH_10900</name>
    <name evidence="7" type="ORF">SULI_10900</name>
    <name evidence="8" type="ORF">SULM_10890</name>
    <name evidence="9" type="ORF">SULN_10890</name>
    <name evidence="10" type="ORF">SULO_10900</name>
    <name evidence="11" type="ORF">SULZ_10840</name>
</gene>
<dbReference type="Proteomes" id="UP000033085">
    <property type="component" value="Chromosome"/>
</dbReference>
<dbReference type="Proteomes" id="UP000594632">
    <property type="component" value="Chromosome"/>
</dbReference>
<name>A0A0E3MI54_SACSO</name>
<evidence type="ECO:0000313" key="12">
    <source>
        <dbReference type="EMBL" id="QPG48716.1"/>
    </source>
</evidence>
<reference evidence="14 15" key="1">
    <citation type="journal article" date="2015" name="Genome Announc.">
        <title>Complete Genome Sequence of Sulfolobus solfataricus Strain 98/2 and Evolved Derivatives.</title>
        <authorList>
            <person name="McCarthy S."/>
            <person name="Gradnigo J."/>
            <person name="Johnson T."/>
            <person name="Payne S."/>
            <person name="Lipzen A."/>
            <person name="Martin J."/>
            <person name="Schackwitz W."/>
            <person name="Moriyama E."/>
            <person name="Blum P."/>
        </authorList>
    </citation>
    <scope>NUCLEOTIDE SEQUENCE [LARGE SCALE GENOMIC DNA]</scope>
    <source>
        <strain evidence="14">98/2 SULC</strain>
        <strain evidence="2">SARC-B</strain>
        <strain evidence="3">SARC-C</strain>
        <strain evidence="4 16">SULA</strain>
        <strain evidence="15">SULB</strain>
    </source>
</reference>
<dbReference type="EMBL" id="CP033236">
    <property type="protein sequence ID" value="AZF71455.1"/>
    <property type="molecule type" value="Genomic_DNA"/>
</dbReference>
<reference evidence="18 19" key="4">
    <citation type="journal article" date="2018" name="Proc. Natl. Acad. Sci. U.S.A.">
        <title>Nonmutational mechanism of inheritance in the Archaeon Sulfolobus solfataricus.</title>
        <authorList>
            <person name="Payne S."/>
            <person name="McCarthy S."/>
            <person name="Johnson T."/>
            <person name="North E."/>
            <person name="Blum P."/>
        </authorList>
    </citation>
    <scope>NUCLEOTIDE SEQUENCE [LARGE SCALE GENOMIC DNA]</scope>
    <source>
        <strain evidence="6 18">SARC-H</strain>
        <strain evidence="7 22">SARC-I</strain>
        <strain evidence="9 23">SARC-N</strain>
        <strain evidence="10 24">SARC-O</strain>
        <strain evidence="11 19">SUL120</strain>
        <strain evidence="5 20">SULG</strain>
        <strain evidence="8 21">SULM</strain>
    </source>
</reference>
<dbReference type="EMBL" id="CP011055">
    <property type="protein sequence ID" value="AKA74352.1"/>
    <property type="molecule type" value="Genomic_DNA"/>
</dbReference>
<evidence type="ECO:0000313" key="18">
    <source>
        <dbReference type="Proteomes" id="UP000267993"/>
    </source>
</evidence>
<evidence type="ECO:0000313" key="11">
    <source>
        <dbReference type="EMBL" id="AZF84483.1"/>
    </source>
</evidence>
<evidence type="ECO:0000313" key="4">
    <source>
        <dbReference type="EMBL" id="AKA79740.1"/>
    </source>
</evidence>
<dbReference type="EMBL" id="LT549890">
    <property type="protein sequence ID" value="SAI84743.1"/>
    <property type="molecule type" value="Genomic_DNA"/>
</dbReference>
<proteinExistence type="predicted"/>
<accession>A0A0E3MI54</accession>
<dbReference type="OMA" id="RVFENEW"/>
<dbReference type="Proteomes" id="UP000033057">
    <property type="component" value="Chromosome"/>
</dbReference>
<dbReference type="Proteomes" id="UP000273194">
    <property type="component" value="Chromosome"/>
</dbReference>
<evidence type="ECO:0000313" key="13">
    <source>
        <dbReference type="EMBL" id="SAI84743.1"/>
    </source>
</evidence>
<dbReference type="KEGG" id="ssoa:SULA_2160"/>
<dbReference type="EMBL" id="CP033235">
    <property type="protein sequence ID" value="AZF68835.1"/>
    <property type="molecule type" value="Genomic_DNA"/>
</dbReference>
<sequence length="142" mass="16443">MIPPKFREYSKAFLNIAKKDNIRAKRALELKDYPECLFYSQQSVEKSVKAMLEVKLIYKKEHDIIADASNNLQDLGNELDVVLNALDYLSGAWNISRYPFFNGNNITTPEEFVTEEMCKEGIKYSDEVIEIAENYLRKHGVI</sequence>
<dbReference type="GO" id="GO:0003677">
    <property type="term" value="F:DNA binding"/>
    <property type="evidence" value="ECO:0007669"/>
    <property type="project" value="UniProtKB-KW"/>
</dbReference>
<dbReference type="Proteomes" id="UP000269431">
    <property type="component" value="Chromosome"/>
</dbReference>
<reference evidence="12 25" key="6">
    <citation type="journal article" date="2020" name="Nat. Commun.">
        <title>The structures of two archaeal type IV pili illuminate evolutionary relationships.</title>
        <authorList>
            <person name="Wang F."/>
            <person name="Baquero D.P."/>
            <person name="Su Z."/>
            <person name="Beltran L.C."/>
            <person name="Prangishvili D."/>
            <person name="Krupovic M."/>
            <person name="Egelman E.H."/>
        </authorList>
    </citation>
    <scope>NUCLEOTIDE SEQUENCE [LARGE SCALE GENOMIC DNA]</scope>
    <source>
        <strain evidence="12 25">POZ149</strain>
    </source>
</reference>
<feature type="domain" description="HEPN" evidence="1">
    <location>
        <begin position="14"/>
        <end position="128"/>
    </location>
</feature>
<evidence type="ECO:0000313" key="3">
    <source>
        <dbReference type="EMBL" id="AKA77048.1"/>
    </source>
</evidence>
<dbReference type="Gene3D" id="1.20.120.330">
    <property type="entry name" value="Nucleotidyltransferases domain 2"/>
    <property type="match status" value="1"/>
</dbReference>
<evidence type="ECO:0000259" key="1">
    <source>
        <dbReference type="PROSITE" id="PS50910"/>
    </source>
</evidence>
<dbReference type="EMBL" id="CP033237">
    <property type="protein sequence ID" value="AZF74075.1"/>
    <property type="molecule type" value="Genomic_DNA"/>
</dbReference>
<reference evidence="17" key="3">
    <citation type="submission" date="2016-04" db="EMBL/GenBank/DDBJ databases">
        <authorList>
            <person name="Shah S.A."/>
            <person name="Garrett R.A."/>
        </authorList>
    </citation>
    <scope>NUCLEOTIDE SEQUENCE [LARGE SCALE GENOMIC DNA]</scope>
    <source>
        <strain evidence="17">ATCC 35091 / DSM 1616 / JCM 8930 / NBRC 15331 / P1</strain>
    </source>
</reference>
<dbReference type="InterPro" id="IPR007842">
    <property type="entry name" value="HEPN_dom"/>
</dbReference>
<evidence type="ECO:0000313" key="8">
    <source>
        <dbReference type="EMBL" id="AZF76698.1"/>
    </source>
</evidence>
<dbReference type="OrthoDB" id="39590at2157"/>
<dbReference type="SUPFAM" id="SSF81593">
    <property type="entry name" value="Nucleotidyltransferase substrate binding subunit/domain"/>
    <property type="match status" value="1"/>
</dbReference>
<dbReference type="Pfam" id="PF05168">
    <property type="entry name" value="HEPN"/>
    <property type="match status" value="1"/>
</dbReference>
<dbReference type="Proteomes" id="UP000275843">
    <property type="component" value="Chromosome"/>
</dbReference>
<dbReference type="GeneID" id="44130093"/>
<dbReference type="EMBL" id="CP033239">
    <property type="protein sequence ID" value="AZF79306.1"/>
    <property type="molecule type" value="Genomic_DNA"/>
</dbReference>
<dbReference type="EMBL" id="CP011057">
    <property type="protein sequence ID" value="AKA79740.1"/>
    <property type="molecule type" value="Genomic_DNA"/>
</dbReference>
<evidence type="ECO:0000313" key="5">
    <source>
        <dbReference type="EMBL" id="AZF68835.1"/>
    </source>
</evidence>
<dbReference type="Proteomes" id="UP000076770">
    <property type="component" value="Chromosome i"/>
</dbReference>
<dbReference type="KEGG" id="ssof:SULC_2159"/>
<dbReference type="Proteomes" id="UP000278715">
    <property type="component" value="Chromosome"/>
</dbReference>
<evidence type="ECO:0000313" key="20">
    <source>
        <dbReference type="Proteomes" id="UP000273194"/>
    </source>
</evidence>
<dbReference type="Proteomes" id="UP000033106">
    <property type="component" value="Chromosome"/>
</dbReference>
<dbReference type="EMBL" id="CP050869">
    <property type="protein sequence ID" value="QPG48716.1"/>
    <property type="molecule type" value="Genomic_DNA"/>
</dbReference>
<dbReference type="PROSITE" id="PS50910">
    <property type="entry name" value="HEPN"/>
    <property type="match status" value="1"/>
</dbReference>
<organism evidence="4 16">
    <name type="scientific">Saccharolobus solfataricus</name>
    <name type="common">Sulfolobus solfataricus</name>
    <dbReference type="NCBI Taxonomy" id="2287"/>
    <lineage>
        <taxon>Archaea</taxon>
        <taxon>Thermoproteota</taxon>
        <taxon>Thermoprotei</taxon>
        <taxon>Sulfolobales</taxon>
        <taxon>Sulfolobaceae</taxon>
        <taxon>Saccharolobus</taxon>
    </lineage>
</organism>
<dbReference type="Proteomes" id="UP000267993">
    <property type="component" value="Chromosome"/>
</dbReference>
<protein>
    <submittedName>
        <fullName evidence="13">DNA-binding protein</fullName>
    </submittedName>
    <submittedName>
        <fullName evidence="4">HEPN domain-containing protein</fullName>
    </submittedName>
</protein>
<dbReference type="Proteomes" id="UP000282269">
    <property type="component" value="Chromosome"/>
</dbReference>
<evidence type="ECO:0000313" key="21">
    <source>
        <dbReference type="Proteomes" id="UP000273443"/>
    </source>
</evidence>
<reference evidence="13" key="2">
    <citation type="submission" date="2016-04" db="EMBL/GenBank/DDBJ databases">
        <authorList>
            <person name="Evans L.H."/>
            <person name="Alamgir A."/>
            <person name="Owens N."/>
            <person name="Weber N.D."/>
            <person name="Virtaneva K."/>
            <person name="Barbian K."/>
            <person name="Babar A."/>
            <person name="Rosenke K."/>
        </authorList>
    </citation>
    <scope>NUCLEOTIDE SEQUENCE</scope>
    <source>
        <strain evidence="13">P1</strain>
    </source>
</reference>